<proteinExistence type="predicted"/>
<dbReference type="SUPFAM" id="SSF48317">
    <property type="entry name" value="Acid phosphatase/Vanadium-dependent haloperoxidase"/>
    <property type="match status" value="1"/>
</dbReference>
<feature type="transmembrane region" description="Helical" evidence="1">
    <location>
        <begin position="154"/>
        <end position="173"/>
    </location>
</feature>
<dbReference type="Proteomes" id="UP000249091">
    <property type="component" value="Chromosome 1"/>
</dbReference>
<dbReference type="AlphaFoldDB" id="A0A2X4UDH4"/>
<name>A0A2X4UDH4_9NOCA</name>
<keyword evidence="1" id="KW-0472">Membrane</keyword>
<dbReference type="Gene3D" id="1.20.144.10">
    <property type="entry name" value="Phosphatidic acid phosphatase type 2/haloperoxidase"/>
    <property type="match status" value="2"/>
</dbReference>
<dbReference type="Pfam" id="PF01569">
    <property type="entry name" value="PAP2"/>
    <property type="match status" value="1"/>
</dbReference>
<dbReference type="KEGG" id="rcr:NCTC10994_01811"/>
<dbReference type="EMBL" id="LS483468">
    <property type="protein sequence ID" value="SQI30950.1"/>
    <property type="molecule type" value="Genomic_DNA"/>
</dbReference>
<dbReference type="STRING" id="1219011.GCA_001895045_02904"/>
<evidence type="ECO:0000313" key="4">
    <source>
        <dbReference type="Proteomes" id="UP000249091"/>
    </source>
</evidence>
<dbReference type="SMART" id="SM00014">
    <property type="entry name" value="acidPPc"/>
    <property type="match status" value="1"/>
</dbReference>
<keyword evidence="4" id="KW-1185">Reference proteome</keyword>
<evidence type="ECO:0000313" key="3">
    <source>
        <dbReference type="EMBL" id="SQI30950.1"/>
    </source>
</evidence>
<dbReference type="RefSeq" id="WP_072701735.1">
    <property type="nucleotide sequence ID" value="NZ_JAFBBL010000001.1"/>
</dbReference>
<dbReference type="PANTHER" id="PTHR14969">
    <property type="entry name" value="SPHINGOSINE-1-PHOSPHATE PHOSPHOHYDROLASE"/>
    <property type="match status" value="1"/>
</dbReference>
<keyword evidence="1" id="KW-0812">Transmembrane</keyword>
<keyword evidence="1" id="KW-1133">Transmembrane helix</keyword>
<dbReference type="CDD" id="cd03392">
    <property type="entry name" value="PAP2_like_2"/>
    <property type="match status" value="1"/>
</dbReference>
<dbReference type="PANTHER" id="PTHR14969:SF13">
    <property type="entry name" value="AT30094P"/>
    <property type="match status" value="1"/>
</dbReference>
<feature type="transmembrane region" description="Helical" evidence="1">
    <location>
        <begin position="20"/>
        <end position="46"/>
    </location>
</feature>
<feature type="domain" description="Phosphatidic acid phosphatase type 2/haloperoxidase" evidence="2">
    <location>
        <begin position="55"/>
        <end position="169"/>
    </location>
</feature>
<evidence type="ECO:0000256" key="1">
    <source>
        <dbReference type="SAM" id="Phobius"/>
    </source>
</evidence>
<evidence type="ECO:0000259" key="2">
    <source>
        <dbReference type="SMART" id="SM00014"/>
    </source>
</evidence>
<reference evidence="3 4" key="1">
    <citation type="submission" date="2018-06" db="EMBL/GenBank/DDBJ databases">
        <authorList>
            <consortium name="Pathogen Informatics"/>
            <person name="Doyle S."/>
        </authorList>
    </citation>
    <scope>NUCLEOTIDE SEQUENCE [LARGE SCALE GENOMIC DNA]</scope>
    <source>
        <strain evidence="3 4">NCTC10994</strain>
    </source>
</reference>
<protein>
    <submittedName>
        <fullName evidence="3">Phosphoesterase</fullName>
    </submittedName>
</protein>
<gene>
    <name evidence="3" type="ORF">NCTC10994_01811</name>
</gene>
<dbReference type="InterPro" id="IPR036938">
    <property type="entry name" value="PAP2/HPO_sf"/>
</dbReference>
<dbReference type="InterPro" id="IPR000326">
    <property type="entry name" value="PAP2/HPO"/>
</dbReference>
<sequence length="179" mass="19613">MSLDGDVLEWVVPLREPWLTTLMTGITHTGGVAATIVLALIAAVLLARAGRRSDATPVGAAVLTGWPVMSLTKHLFGRARPPEPERLIVIQTESFPSGHAMMSAILATALAVVVVRTWPRGDRRRIAALVVLVCYTLLVGLTRLYLAAHWATDVLAGWVFGVLWAMLWVWFLTRVRLAR</sequence>
<organism evidence="3 4">
    <name type="scientific">Rhodococcus coprophilus</name>
    <dbReference type="NCBI Taxonomy" id="38310"/>
    <lineage>
        <taxon>Bacteria</taxon>
        <taxon>Bacillati</taxon>
        <taxon>Actinomycetota</taxon>
        <taxon>Actinomycetes</taxon>
        <taxon>Mycobacteriales</taxon>
        <taxon>Nocardiaceae</taxon>
        <taxon>Rhodococcus</taxon>
    </lineage>
</organism>
<accession>A0A2X4UDH4</accession>
<feature type="transmembrane region" description="Helical" evidence="1">
    <location>
        <begin position="127"/>
        <end position="148"/>
    </location>
</feature>